<comment type="caution">
    <text evidence="1">The sequence shown here is derived from an EMBL/GenBank/DDBJ whole genome shotgun (WGS) entry which is preliminary data.</text>
</comment>
<organism evidence="1 2">
    <name type="scientific">Pseudobythopirellula maris</name>
    <dbReference type="NCBI Taxonomy" id="2527991"/>
    <lineage>
        <taxon>Bacteria</taxon>
        <taxon>Pseudomonadati</taxon>
        <taxon>Planctomycetota</taxon>
        <taxon>Planctomycetia</taxon>
        <taxon>Pirellulales</taxon>
        <taxon>Lacipirellulaceae</taxon>
        <taxon>Pseudobythopirellula</taxon>
    </lineage>
</organism>
<gene>
    <name evidence="1" type="ORF">Mal64_19940</name>
</gene>
<dbReference type="EMBL" id="SJPQ01000002">
    <property type="protein sequence ID" value="TWT88511.1"/>
    <property type="molecule type" value="Genomic_DNA"/>
</dbReference>
<dbReference type="RefSeq" id="WP_146399629.1">
    <property type="nucleotide sequence ID" value="NZ_SJPQ01000002.1"/>
</dbReference>
<proteinExistence type="predicted"/>
<dbReference type="Proteomes" id="UP000315440">
    <property type="component" value="Unassembled WGS sequence"/>
</dbReference>
<name>A0A5C5ZP12_9BACT</name>
<evidence type="ECO:0000313" key="2">
    <source>
        <dbReference type="Proteomes" id="UP000315440"/>
    </source>
</evidence>
<dbReference type="AlphaFoldDB" id="A0A5C5ZP12"/>
<evidence type="ECO:0000313" key="1">
    <source>
        <dbReference type="EMBL" id="TWT88511.1"/>
    </source>
</evidence>
<protein>
    <submittedName>
        <fullName evidence="1">Uncharacterized protein</fullName>
    </submittedName>
</protein>
<keyword evidence="2" id="KW-1185">Reference proteome</keyword>
<sequence>MFAAPFLDEKGLFLLYDGAADDWRPHRKLHKVDKTGLRPVILQSIHYVDPATGERKQPDGVGPIKFGFCGKVIAKIEHSCASVSEDETG</sequence>
<dbReference type="OrthoDB" id="9959227at2"/>
<accession>A0A5C5ZP12</accession>
<reference evidence="1 2" key="1">
    <citation type="submission" date="2019-02" db="EMBL/GenBank/DDBJ databases">
        <title>Deep-cultivation of Planctomycetes and their phenomic and genomic characterization uncovers novel biology.</title>
        <authorList>
            <person name="Wiegand S."/>
            <person name="Jogler M."/>
            <person name="Boedeker C."/>
            <person name="Pinto D."/>
            <person name="Vollmers J."/>
            <person name="Rivas-Marin E."/>
            <person name="Kohn T."/>
            <person name="Peeters S.H."/>
            <person name="Heuer A."/>
            <person name="Rast P."/>
            <person name="Oberbeckmann S."/>
            <person name="Bunk B."/>
            <person name="Jeske O."/>
            <person name="Meyerdierks A."/>
            <person name="Storesund J.E."/>
            <person name="Kallscheuer N."/>
            <person name="Luecker S."/>
            <person name="Lage O.M."/>
            <person name="Pohl T."/>
            <person name="Merkel B.J."/>
            <person name="Hornburger P."/>
            <person name="Mueller R.-W."/>
            <person name="Bruemmer F."/>
            <person name="Labrenz M."/>
            <person name="Spormann A.M."/>
            <person name="Op Den Camp H."/>
            <person name="Overmann J."/>
            <person name="Amann R."/>
            <person name="Jetten M.S.M."/>
            <person name="Mascher T."/>
            <person name="Medema M.H."/>
            <person name="Devos D.P."/>
            <person name="Kaster A.-K."/>
            <person name="Ovreas L."/>
            <person name="Rohde M."/>
            <person name="Galperin M.Y."/>
            <person name="Jogler C."/>
        </authorList>
    </citation>
    <scope>NUCLEOTIDE SEQUENCE [LARGE SCALE GENOMIC DNA]</scope>
    <source>
        <strain evidence="1 2">Mal64</strain>
    </source>
</reference>